<comment type="pathway">
    <text evidence="6">Cofactor biosynthesis; ubiquinone biosynthesis.</text>
</comment>
<dbReference type="PROSITE" id="PS01184">
    <property type="entry name" value="UBIE_2"/>
    <property type="match status" value="1"/>
</dbReference>
<dbReference type="PROSITE" id="PS01183">
    <property type="entry name" value="UBIE_1"/>
    <property type="match status" value="1"/>
</dbReference>
<organism evidence="7 8">
    <name type="scientific">Fodinicurvata halophila</name>
    <dbReference type="NCBI Taxonomy" id="1419723"/>
    <lineage>
        <taxon>Bacteria</taxon>
        <taxon>Pseudomonadati</taxon>
        <taxon>Pseudomonadota</taxon>
        <taxon>Alphaproteobacteria</taxon>
        <taxon>Rhodospirillales</taxon>
        <taxon>Rhodovibrionaceae</taxon>
        <taxon>Fodinicurvata</taxon>
    </lineage>
</organism>
<accession>A0ABV8UGS4</accession>
<feature type="binding site" evidence="6">
    <location>
        <position position="79"/>
    </location>
    <ligand>
        <name>S-adenosyl-L-methionine</name>
        <dbReference type="ChEBI" id="CHEBI:59789"/>
    </ligand>
</feature>
<feature type="binding site" evidence="6">
    <location>
        <begin position="128"/>
        <end position="129"/>
    </location>
    <ligand>
        <name>S-adenosyl-L-methionine</name>
        <dbReference type="ChEBI" id="CHEBI:59789"/>
    </ligand>
</feature>
<comment type="pathway">
    <text evidence="6">Quinol/quinone metabolism; menaquinone biosynthesis; menaquinol from 1,4-dihydroxy-2-naphthoate: step 2/2.</text>
</comment>
<keyword evidence="4 6" id="KW-0831">Ubiquinone biosynthesis</keyword>
<evidence type="ECO:0000256" key="6">
    <source>
        <dbReference type="HAMAP-Rule" id="MF_01813"/>
    </source>
</evidence>
<comment type="catalytic activity">
    <reaction evidence="6">
        <text>a 2-demethylmenaquinol + S-adenosyl-L-methionine = a menaquinol + S-adenosyl-L-homocysteine + H(+)</text>
        <dbReference type="Rhea" id="RHEA:42640"/>
        <dbReference type="Rhea" id="RHEA-COMP:9539"/>
        <dbReference type="Rhea" id="RHEA-COMP:9563"/>
        <dbReference type="ChEBI" id="CHEBI:15378"/>
        <dbReference type="ChEBI" id="CHEBI:18151"/>
        <dbReference type="ChEBI" id="CHEBI:55437"/>
        <dbReference type="ChEBI" id="CHEBI:57856"/>
        <dbReference type="ChEBI" id="CHEBI:59789"/>
        <dbReference type="EC" id="2.1.1.163"/>
    </reaction>
</comment>
<evidence type="ECO:0000256" key="1">
    <source>
        <dbReference type="ARBA" id="ARBA00022428"/>
    </source>
</evidence>
<keyword evidence="3 6" id="KW-0808">Transferase</keyword>
<dbReference type="GO" id="GO:0032259">
    <property type="term" value="P:methylation"/>
    <property type="evidence" value="ECO:0007669"/>
    <property type="project" value="UniProtKB-KW"/>
</dbReference>
<dbReference type="PANTHER" id="PTHR43591:SF24">
    <property type="entry name" value="2-METHOXY-6-POLYPRENYL-1,4-BENZOQUINOL METHYLASE, MITOCHONDRIAL"/>
    <property type="match status" value="1"/>
</dbReference>
<gene>
    <name evidence="6 7" type="primary">ubiE</name>
    <name evidence="7" type="ORF">ACFOW6_00875</name>
</gene>
<proteinExistence type="inferred from homology"/>
<comment type="catalytic activity">
    <reaction evidence="6">
        <text>a 2-methoxy-6-(all-trans-polyprenyl)benzene-1,4-diol + S-adenosyl-L-methionine = a 5-methoxy-2-methyl-3-(all-trans-polyprenyl)benzene-1,4-diol + S-adenosyl-L-homocysteine + H(+)</text>
        <dbReference type="Rhea" id="RHEA:28286"/>
        <dbReference type="Rhea" id="RHEA-COMP:10858"/>
        <dbReference type="Rhea" id="RHEA-COMP:10859"/>
        <dbReference type="ChEBI" id="CHEBI:15378"/>
        <dbReference type="ChEBI" id="CHEBI:57856"/>
        <dbReference type="ChEBI" id="CHEBI:59789"/>
        <dbReference type="ChEBI" id="CHEBI:84166"/>
        <dbReference type="ChEBI" id="CHEBI:84167"/>
        <dbReference type="EC" id="2.1.1.201"/>
    </reaction>
</comment>
<reference evidence="8" key="1">
    <citation type="journal article" date="2019" name="Int. J. Syst. Evol. Microbiol.">
        <title>The Global Catalogue of Microorganisms (GCM) 10K type strain sequencing project: providing services to taxonomists for standard genome sequencing and annotation.</title>
        <authorList>
            <consortium name="The Broad Institute Genomics Platform"/>
            <consortium name="The Broad Institute Genome Sequencing Center for Infectious Disease"/>
            <person name="Wu L."/>
            <person name="Ma J."/>
        </authorList>
    </citation>
    <scope>NUCLEOTIDE SEQUENCE [LARGE SCALE GENOMIC DNA]</scope>
    <source>
        <strain evidence="8">CECT 8472</strain>
    </source>
</reference>
<dbReference type="NCBIfam" id="NF001242">
    <property type="entry name" value="PRK00216.1-3"/>
    <property type="match status" value="1"/>
</dbReference>
<keyword evidence="8" id="KW-1185">Reference proteome</keyword>
<evidence type="ECO:0000313" key="7">
    <source>
        <dbReference type="EMBL" id="MFC4350085.1"/>
    </source>
</evidence>
<dbReference type="InterPro" id="IPR029063">
    <property type="entry name" value="SAM-dependent_MTases_sf"/>
</dbReference>
<evidence type="ECO:0000256" key="3">
    <source>
        <dbReference type="ARBA" id="ARBA00022679"/>
    </source>
</evidence>
<dbReference type="InterPro" id="IPR023576">
    <property type="entry name" value="UbiE/COQ5_MeTrFase_CS"/>
</dbReference>
<dbReference type="SUPFAM" id="SSF53335">
    <property type="entry name" value="S-adenosyl-L-methionine-dependent methyltransferases"/>
    <property type="match status" value="1"/>
</dbReference>
<dbReference type="EC" id="2.1.1.163" evidence="6"/>
<dbReference type="RefSeq" id="WP_382420191.1">
    <property type="nucleotide sequence ID" value="NZ_JBHSCW010000001.1"/>
</dbReference>
<keyword evidence="5 6" id="KW-0949">S-adenosyl-L-methionine</keyword>
<name>A0ABV8UGS4_9PROT</name>
<comment type="function">
    <text evidence="6">Methyltransferase required for the conversion of demethylmenaquinol (DMKH2) to menaquinol (MKH2) and the conversion of 2-polyprenyl-6-methoxy-1,4-benzoquinol (DDMQH2) to 2-polyprenyl-3-methyl-6-methoxy-1,4-benzoquinol (DMQH2).</text>
</comment>
<comment type="similarity">
    <text evidence="6">Belongs to the class I-like SAM-binding methyltransferase superfamily. MenG/UbiE family.</text>
</comment>
<dbReference type="Pfam" id="PF01209">
    <property type="entry name" value="Ubie_methyltran"/>
    <property type="match status" value="1"/>
</dbReference>
<feature type="binding site" evidence="6">
    <location>
        <position position="100"/>
    </location>
    <ligand>
        <name>S-adenosyl-L-methionine</name>
        <dbReference type="ChEBI" id="CHEBI:59789"/>
    </ligand>
</feature>
<keyword evidence="2 6" id="KW-0489">Methyltransferase</keyword>
<dbReference type="Gene3D" id="3.40.50.150">
    <property type="entry name" value="Vaccinia Virus protein VP39"/>
    <property type="match status" value="1"/>
</dbReference>
<protein>
    <recommendedName>
        <fullName evidence="6">Ubiquinone/menaquinone biosynthesis C-methyltransferase UbiE</fullName>
        <ecNumber evidence="6">2.1.1.163</ecNumber>
        <ecNumber evidence="6">2.1.1.201</ecNumber>
    </recommendedName>
    <alternativeName>
        <fullName evidence="6">2-methoxy-6-polyprenyl-1,4-benzoquinol methylase</fullName>
    </alternativeName>
    <alternativeName>
        <fullName evidence="6">Demethylmenaquinone methyltransferase</fullName>
    </alternativeName>
</protein>
<comment type="caution">
    <text evidence="6">Lacks conserved residue(s) required for the propagation of feature annotation.</text>
</comment>
<keyword evidence="1 6" id="KW-0474">Menaquinone biosynthesis</keyword>
<dbReference type="PANTHER" id="PTHR43591">
    <property type="entry name" value="METHYLTRANSFERASE"/>
    <property type="match status" value="1"/>
</dbReference>
<dbReference type="InterPro" id="IPR004033">
    <property type="entry name" value="UbiE/COQ5_MeTrFase"/>
</dbReference>
<dbReference type="PROSITE" id="PS51608">
    <property type="entry name" value="SAM_MT_UBIE"/>
    <property type="match status" value="1"/>
</dbReference>
<dbReference type="NCBIfam" id="TIGR01934">
    <property type="entry name" value="MenG_MenH_UbiE"/>
    <property type="match status" value="1"/>
</dbReference>
<evidence type="ECO:0000256" key="5">
    <source>
        <dbReference type="ARBA" id="ARBA00022691"/>
    </source>
</evidence>
<dbReference type="EC" id="2.1.1.201" evidence="6"/>
<comment type="caution">
    <text evidence="7">The sequence shown here is derived from an EMBL/GenBank/DDBJ whole genome shotgun (WGS) entry which is preliminary data.</text>
</comment>
<dbReference type="HAMAP" id="MF_01813">
    <property type="entry name" value="MenG_UbiE_methyltr"/>
    <property type="match status" value="1"/>
</dbReference>
<dbReference type="Proteomes" id="UP001595799">
    <property type="component" value="Unassembled WGS sequence"/>
</dbReference>
<dbReference type="CDD" id="cd02440">
    <property type="entry name" value="AdoMet_MTases"/>
    <property type="match status" value="1"/>
</dbReference>
<evidence type="ECO:0000313" key="8">
    <source>
        <dbReference type="Proteomes" id="UP001595799"/>
    </source>
</evidence>
<dbReference type="GO" id="GO:0008425">
    <property type="term" value="F:2-methoxy-6-polyprenyl-1,4-benzoquinol methyltransferase activity"/>
    <property type="evidence" value="ECO:0007669"/>
    <property type="project" value="UniProtKB-EC"/>
</dbReference>
<evidence type="ECO:0000256" key="4">
    <source>
        <dbReference type="ARBA" id="ARBA00022688"/>
    </source>
</evidence>
<dbReference type="EMBL" id="JBHSCW010000001">
    <property type="protein sequence ID" value="MFC4350085.1"/>
    <property type="molecule type" value="Genomic_DNA"/>
</dbReference>
<evidence type="ECO:0000256" key="2">
    <source>
        <dbReference type="ARBA" id="ARBA00022603"/>
    </source>
</evidence>
<sequence length="256" mass="28922">MSSRSPEPPPPDDTHFGFRSVSESEKTPLVRGVFRSVASRYDVMNDLMSGGIHRLWKDAMVDWLRPRPGWQVLDVAGGTGDVSFRIQDRLDGQGEMYLCDLTWDMLSVGRDRAIDQGRLHGLHWICGNAETLPLPDRSMDAYTIAFGLRNVTRMDQALAEARRVLKPGGRFLCLEFSQVVLPLLDRLYDLYSFRLLPALGGMVAGDRESYQYLVESIRRFPSQEDLVQRIAANGLEQVHYRNLSGGIAALHSAWRL</sequence>
<dbReference type="GO" id="GO:0043770">
    <property type="term" value="F:demethylmenaquinone methyltransferase activity"/>
    <property type="evidence" value="ECO:0007669"/>
    <property type="project" value="UniProtKB-EC"/>
</dbReference>